<protein>
    <submittedName>
        <fullName evidence="2">ATP-binding cassette domain-containing protein</fullName>
    </submittedName>
</protein>
<dbReference type="InterPro" id="IPR003439">
    <property type="entry name" value="ABC_transporter-like_ATP-bd"/>
</dbReference>
<keyword evidence="2" id="KW-0547">Nucleotide-binding</keyword>
<keyword evidence="2" id="KW-0067">ATP-binding</keyword>
<dbReference type="Pfam" id="PF00005">
    <property type="entry name" value="ABC_tran"/>
    <property type="match status" value="1"/>
</dbReference>
<dbReference type="InterPro" id="IPR047641">
    <property type="entry name" value="ABC_transpr_MalK/UgpC-like"/>
</dbReference>
<evidence type="ECO:0000313" key="3">
    <source>
        <dbReference type="Proteomes" id="UP001523262"/>
    </source>
</evidence>
<dbReference type="InterPro" id="IPR027417">
    <property type="entry name" value="P-loop_NTPase"/>
</dbReference>
<proteinExistence type="predicted"/>
<dbReference type="Proteomes" id="UP001523262">
    <property type="component" value="Unassembled WGS sequence"/>
</dbReference>
<gene>
    <name evidence="2" type="ORF">NDK43_19730</name>
</gene>
<dbReference type="PANTHER" id="PTHR43875:SF14">
    <property type="entry name" value="ABC TRANSPORTER ATP-BINDING PROTEIN"/>
    <property type="match status" value="1"/>
</dbReference>
<name>A0ABT0WDQ8_9BACI</name>
<accession>A0ABT0WDQ8</accession>
<feature type="domain" description="ABC transporter" evidence="1">
    <location>
        <begin position="18"/>
        <end position="91"/>
    </location>
</feature>
<dbReference type="SUPFAM" id="SSF52540">
    <property type="entry name" value="P-loop containing nucleoside triphosphate hydrolases"/>
    <property type="match status" value="1"/>
</dbReference>
<comment type="caution">
    <text evidence="2">The sequence shown here is derived from an EMBL/GenBank/DDBJ whole genome shotgun (WGS) entry which is preliminary data.</text>
</comment>
<keyword evidence="3" id="KW-1185">Reference proteome</keyword>
<sequence>MSLELHSVHKQYSDKQVLRGINLSIKKGTFLALLGPSGCGKTTLLQSIAGLTSINGGKIIIDGKVVSEPGREVPIEKREIGMVFQDFALWPYECF</sequence>
<dbReference type="Gene3D" id="3.40.50.300">
    <property type="entry name" value="P-loop containing nucleotide triphosphate hydrolases"/>
    <property type="match status" value="1"/>
</dbReference>
<evidence type="ECO:0000313" key="2">
    <source>
        <dbReference type="EMBL" id="MCM2534185.1"/>
    </source>
</evidence>
<evidence type="ECO:0000259" key="1">
    <source>
        <dbReference type="Pfam" id="PF00005"/>
    </source>
</evidence>
<dbReference type="PANTHER" id="PTHR43875">
    <property type="entry name" value="MALTODEXTRIN IMPORT ATP-BINDING PROTEIN MSMX"/>
    <property type="match status" value="1"/>
</dbReference>
<organism evidence="2 3">
    <name type="scientific">Neobacillus pocheonensis</name>
    <dbReference type="NCBI Taxonomy" id="363869"/>
    <lineage>
        <taxon>Bacteria</taxon>
        <taxon>Bacillati</taxon>
        <taxon>Bacillota</taxon>
        <taxon>Bacilli</taxon>
        <taxon>Bacillales</taxon>
        <taxon>Bacillaceae</taxon>
        <taxon>Neobacillus</taxon>
    </lineage>
</organism>
<dbReference type="GO" id="GO:0005524">
    <property type="term" value="F:ATP binding"/>
    <property type="evidence" value="ECO:0007669"/>
    <property type="project" value="UniProtKB-KW"/>
</dbReference>
<dbReference type="EMBL" id="JAMQCR010000001">
    <property type="protein sequence ID" value="MCM2534185.1"/>
    <property type="molecule type" value="Genomic_DNA"/>
</dbReference>
<reference evidence="2 3" key="1">
    <citation type="submission" date="2022-06" db="EMBL/GenBank/DDBJ databases">
        <authorList>
            <person name="Jeon C.O."/>
        </authorList>
    </citation>
    <scope>NUCLEOTIDE SEQUENCE [LARGE SCALE GENOMIC DNA]</scope>
    <source>
        <strain evidence="2 3">KCTC 13943</strain>
    </source>
</reference>